<dbReference type="Pfam" id="PF08759">
    <property type="entry name" value="GT-D"/>
    <property type="match status" value="1"/>
</dbReference>
<accession>A0A6G4NA16</accession>
<keyword evidence="2" id="KW-0808">Transferase</keyword>
<sequence>MHDTKSRAIVLAGNQNFIAQLSTTIKSIFYHNKNVKIYVLNRDILPDWFRKPRKMAQLLGGDLIDVKLNPDDVKDTWWTQEHISLDAYSRYFIPKYISEEKVLYLDADLLVLKNLEDIFEIDMKGHPIAAVMDTDNQSFNSGVLLIDNGLWKRENMTEQLVNETNGSLQQALEGNIPKFNGDQTIFNKVFRDRWLALDKRMNLQVGHDVTAFMSHWPNHFKDSEDPYVVHFVSHRKPWATLSANRFRQLWWAFHDMDYSQVLSHHMGDFQIEMDPDYELHLFNLTNSQSFKNLEELIQGHPKALFHIAAYTEMGEELMRLAKYENVRLYPEVVPPVLEELIHRSAAYLDINYGTADQATLAAYAKTGKPILSFPETRHSEQAQLEVNTIEQMHSLIKERIKTGEWGEVHELPRLHSLTMTQTQDLESIEELVCALPFVQFHIGAWTAMGPKLVELKQHPNVSLYPAINQEQLSQLIHSADIYLDINHGDEAGDILSQVELAGIPSFGFYKTQHGNHGQFLFSSERPQELITAIEQLDGEGSLPKILPLPTVKSIDESLDFIRENHSSVIRFGDGEINLIAGHSIAYQDYHPELARTLRELVGMNSSEKLLVCLPDAFEDRFKFTWWAEDFWKKHLDHYDDFYRQIAPAPWYGSTFISRPYIDFLDKTNAESQFEKLKRLWENKNLLIVEGATSRSGVGNDLFDQALSIKRIVCSSHCAYKDVDAIESTIRKYADNHLILIMLGPTAKVLVANLAKDGYQALDIGHIDSEYEWLKMGATTKVKLKHKHTAEYNFDQDIEFIEDETYTKQIVADLSRLPVE</sequence>
<dbReference type="GO" id="GO:0016757">
    <property type="term" value="F:glycosyltransferase activity"/>
    <property type="evidence" value="ECO:0007669"/>
    <property type="project" value="InterPro"/>
</dbReference>
<proteinExistence type="predicted"/>
<dbReference type="InterPro" id="IPR029044">
    <property type="entry name" value="Nucleotide-diphossugar_trans"/>
</dbReference>
<comment type="caution">
    <text evidence="2">The sequence shown here is derived from an EMBL/GenBank/DDBJ whole genome shotgun (WGS) entry which is preliminary data.</text>
</comment>
<dbReference type="InterPro" id="IPR014869">
    <property type="entry name" value="GT-D"/>
</dbReference>
<dbReference type="InterPro" id="IPR050587">
    <property type="entry name" value="GNT1/Glycosyltrans_8"/>
</dbReference>
<dbReference type="PANTHER" id="PTHR11183">
    <property type="entry name" value="GLYCOGENIN SUBFAMILY MEMBER"/>
    <property type="match status" value="1"/>
</dbReference>
<dbReference type="AlphaFoldDB" id="A0A6G4NA16"/>
<evidence type="ECO:0000313" key="2">
    <source>
        <dbReference type="EMBL" id="NGG27433.1"/>
    </source>
</evidence>
<dbReference type="Pfam" id="PF01501">
    <property type="entry name" value="Glyco_transf_8"/>
    <property type="match status" value="1"/>
</dbReference>
<protein>
    <submittedName>
        <fullName evidence="2">SP_1767 family glycosyltransferase</fullName>
    </submittedName>
</protein>
<reference evidence="2" key="1">
    <citation type="submission" date="2020-02" db="EMBL/GenBank/DDBJ databases">
        <title>Antibiotic resistance/susceptibility profiles of lactic acid-producing cocci isolated from the human vagina, and analysis of the genetic basis of atypical resistances.</title>
        <authorList>
            <person name="Sirichoat A."/>
            <person name="Florez A.B."/>
            <person name="Vazquez L."/>
            <person name="Buppasiri P."/>
            <person name="Panya M."/>
            <person name="Lulitanond V."/>
            <person name="Mayo B."/>
        </authorList>
    </citation>
    <scope>NUCLEOTIDE SEQUENCE</scope>
    <source>
        <strain evidence="2">VA08-2AN</strain>
    </source>
</reference>
<evidence type="ECO:0000259" key="1">
    <source>
        <dbReference type="Pfam" id="PF08759"/>
    </source>
</evidence>
<dbReference type="Gene3D" id="3.90.550.10">
    <property type="entry name" value="Spore Coat Polysaccharide Biosynthesis Protein SpsA, Chain A"/>
    <property type="match status" value="1"/>
</dbReference>
<organism evidence="2">
    <name type="scientific">Streptococcus salivarius</name>
    <dbReference type="NCBI Taxonomy" id="1304"/>
    <lineage>
        <taxon>Bacteria</taxon>
        <taxon>Bacillati</taxon>
        <taxon>Bacillota</taxon>
        <taxon>Bacilli</taxon>
        <taxon>Lactobacillales</taxon>
        <taxon>Streptococcaceae</taxon>
        <taxon>Streptococcus</taxon>
    </lineage>
</organism>
<dbReference type="InterPro" id="IPR002495">
    <property type="entry name" value="Glyco_trans_8"/>
</dbReference>
<dbReference type="EMBL" id="JAAJBE010000004">
    <property type="protein sequence ID" value="NGG27433.1"/>
    <property type="molecule type" value="Genomic_DNA"/>
</dbReference>
<dbReference type="RefSeq" id="WP_164332104.1">
    <property type="nucleotide sequence ID" value="NZ_JAAJBE010000004.1"/>
</dbReference>
<dbReference type="SUPFAM" id="SSF53448">
    <property type="entry name" value="Nucleotide-diphospho-sugar transferases"/>
    <property type="match status" value="1"/>
</dbReference>
<dbReference type="NCBIfam" id="TIGR03728">
    <property type="entry name" value="glyco_access_1"/>
    <property type="match status" value="1"/>
</dbReference>
<gene>
    <name evidence="2" type="ORF">G5S97_02580</name>
</gene>
<name>A0A6G4NA16_STRSL</name>
<feature type="domain" description="Glycosyltransferase GT-D fold" evidence="1">
    <location>
        <begin position="568"/>
        <end position="790"/>
    </location>
</feature>
<dbReference type="CDD" id="cd04194">
    <property type="entry name" value="GT8_A4GalT_like"/>
    <property type="match status" value="1"/>
</dbReference>